<evidence type="ECO:0000313" key="2">
    <source>
        <dbReference type="Proteomes" id="UP000011602"/>
    </source>
</evidence>
<dbReference type="AlphaFoldDB" id="L9WNQ5"/>
<dbReference type="EMBL" id="AOHZ01000084">
    <property type="protein sequence ID" value="ELY50997.1"/>
    <property type="molecule type" value="Genomic_DNA"/>
</dbReference>
<gene>
    <name evidence="1" type="ORF">C493_18476</name>
</gene>
<organism evidence="1 2">
    <name type="scientific">Natronolimnohabitans innermongolicus JCM 12255</name>
    <dbReference type="NCBI Taxonomy" id="1227499"/>
    <lineage>
        <taxon>Archaea</taxon>
        <taxon>Methanobacteriati</taxon>
        <taxon>Methanobacteriota</taxon>
        <taxon>Stenosarchaea group</taxon>
        <taxon>Halobacteria</taxon>
        <taxon>Halobacteriales</taxon>
        <taxon>Natrialbaceae</taxon>
        <taxon>Natronolimnohabitans</taxon>
    </lineage>
</organism>
<dbReference type="Proteomes" id="UP000011602">
    <property type="component" value="Unassembled WGS sequence"/>
</dbReference>
<sequence>MFVDERLDVRRDRIVRFDGVGKLVDDDDPFFVGEFLPEVVESAVPAVDAGYLVAEVVGDLFDELFSLSVSGLFGCEEVDVWPTATELREQFDLSDSAPSVDDL</sequence>
<protein>
    <submittedName>
        <fullName evidence="1">Uncharacterized protein</fullName>
    </submittedName>
</protein>
<name>L9WNQ5_9EURY</name>
<comment type="caution">
    <text evidence="1">The sequence shown here is derived from an EMBL/GenBank/DDBJ whole genome shotgun (WGS) entry which is preliminary data.</text>
</comment>
<reference evidence="1 2" key="1">
    <citation type="journal article" date="2014" name="PLoS Genet.">
        <title>Phylogenetically driven sequencing of extremely halophilic archaea reveals strategies for static and dynamic osmo-response.</title>
        <authorList>
            <person name="Becker E.A."/>
            <person name="Seitzer P.M."/>
            <person name="Tritt A."/>
            <person name="Larsen D."/>
            <person name="Krusor M."/>
            <person name="Yao A.I."/>
            <person name="Wu D."/>
            <person name="Madern D."/>
            <person name="Eisen J.A."/>
            <person name="Darling A.E."/>
            <person name="Facciotti M.T."/>
        </authorList>
    </citation>
    <scope>NUCLEOTIDE SEQUENCE [LARGE SCALE GENOMIC DNA]</scope>
    <source>
        <strain evidence="1 2">JCM 12255</strain>
    </source>
</reference>
<proteinExistence type="predicted"/>
<keyword evidence="2" id="KW-1185">Reference proteome</keyword>
<evidence type="ECO:0000313" key="1">
    <source>
        <dbReference type="EMBL" id="ELY50997.1"/>
    </source>
</evidence>
<accession>L9WNQ5</accession>